<reference evidence="2" key="2">
    <citation type="journal article" date="2021" name="Genome Biol. Evol.">
        <title>Developing a high-quality reference genome for a parasitic bivalve with doubly uniparental inheritance (Bivalvia: Unionida).</title>
        <authorList>
            <person name="Smith C.H."/>
        </authorList>
    </citation>
    <scope>NUCLEOTIDE SEQUENCE</scope>
    <source>
        <strain evidence="2">CHS0354</strain>
        <tissue evidence="2">Mantle</tissue>
    </source>
</reference>
<dbReference type="PANTHER" id="PTHR10697:SF13">
    <property type="entry name" value="RICIN B LECTIN DOMAIN-CONTAINING PROTEIN"/>
    <property type="match status" value="1"/>
</dbReference>
<proteinExistence type="predicted"/>
<organism evidence="2 3">
    <name type="scientific">Potamilus streckersoni</name>
    <dbReference type="NCBI Taxonomy" id="2493646"/>
    <lineage>
        <taxon>Eukaryota</taxon>
        <taxon>Metazoa</taxon>
        <taxon>Spiralia</taxon>
        <taxon>Lophotrochozoa</taxon>
        <taxon>Mollusca</taxon>
        <taxon>Bivalvia</taxon>
        <taxon>Autobranchia</taxon>
        <taxon>Heteroconchia</taxon>
        <taxon>Palaeoheterodonta</taxon>
        <taxon>Unionida</taxon>
        <taxon>Unionoidea</taxon>
        <taxon>Unionidae</taxon>
        <taxon>Ambleminae</taxon>
        <taxon>Lampsilini</taxon>
        <taxon>Potamilus</taxon>
    </lineage>
</organism>
<dbReference type="PANTHER" id="PTHR10697">
    <property type="entry name" value="MAMMALIAN EPENDYMIN-RELATED PROTEIN 1"/>
    <property type="match status" value="1"/>
</dbReference>
<dbReference type="AlphaFoldDB" id="A0AAE0T3Y3"/>
<protein>
    <submittedName>
        <fullName evidence="2">Uncharacterized protein</fullName>
    </submittedName>
</protein>
<keyword evidence="1" id="KW-0732">Signal</keyword>
<feature type="chain" id="PRO_5042022219" evidence="1">
    <location>
        <begin position="17"/>
        <end position="211"/>
    </location>
</feature>
<keyword evidence="3" id="KW-1185">Reference proteome</keyword>
<dbReference type="InterPro" id="IPR001299">
    <property type="entry name" value="Ependymin"/>
</dbReference>
<evidence type="ECO:0000313" key="3">
    <source>
        <dbReference type="Proteomes" id="UP001195483"/>
    </source>
</evidence>
<dbReference type="Pfam" id="PF00811">
    <property type="entry name" value="Ependymin"/>
    <property type="match status" value="1"/>
</dbReference>
<name>A0AAE0T3Y3_9BIVA</name>
<dbReference type="GO" id="GO:0007160">
    <property type="term" value="P:cell-matrix adhesion"/>
    <property type="evidence" value="ECO:0007669"/>
    <property type="project" value="InterPro"/>
</dbReference>
<dbReference type="EMBL" id="JAEAOA010001549">
    <property type="protein sequence ID" value="KAK3603357.1"/>
    <property type="molecule type" value="Genomic_DNA"/>
</dbReference>
<accession>A0AAE0T3Y3</accession>
<dbReference type="GO" id="GO:0005509">
    <property type="term" value="F:calcium ion binding"/>
    <property type="evidence" value="ECO:0007669"/>
    <property type="project" value="InterPro"/>
</dbReference>
<reference evidence="2" key="3">
    <citation type="submission" date="2023-05" db="EMBL/GenBank/DDBJ databases">
        <authorList>
            <person name="Smith C.H."/>
        </authorList>
    </citation>
    <scope>NUCLEOTIDE SEQUENCE</scope>
    <source>
        <strain evidence="2">CHS0354</strain>
        <tissue evidence="2">Mantle</tissue>
    </source>
</reference>
<dbReference type="GO" id="GO:0005576">
    <property type="term" value="C:extracellular region"/>
    <property type="evidence" value="ECO:0007669"/>
    <property type="project" value="InterPro"/>
</dbReference>
<gene>
    <name evidence="2" type="ORF">CHS0354_025963</name>
</gene>
<comment type="caution">
    <text evidence="2">The sequence shown here is derived from an EMBL/GenBank/DDBJ whole genome shotgun (WGS) entry which is preliminary data.</text>
</comment>
<dbReference type="GO" id="GO:0005764">
    <property type="term" value="C:lysosome"/>
    <property type="evidence" value="ECO:0007669"/>
    <property type="project" value="TreeGrafter"/>
</dbReference>
<reference evidence="2" key="1">
    <citation type="journal article" date="2021" name="Genome Biol. Evol.">
        <title>A High-Quality Reference Genome for a Parasitic Bivalve with Doubly Uniparental Inheritance (Bivalvia: Unionida).</title>
        <authorList>
            <person name="Smith C.H."/>
        </authorList>
    </citation>
    <scope>NUCLEOTIDE SEQUENCE</scope>
    <source>
        <strain evidence="2">CHS0354</strain>
    </source>
</reference>
<dbReference type="Proteomes" id="UP001195483">
    <property type="component" value="Unassembled WGS sequence"/>
</dbReference>
<evidence type="ECO:0000313" key="2">
    <source>
        <dbReference type="EMBL" id="KAK3603357.1"/>
    </source>
</evidence>
<evidence type="ECO:0000256" key="1">
    <source>
        <dbReference type="SAM" id="SignalP"/>
    </source>
</evidence>
<sequence>MSHIALAPLLVAMVMGEGCCPPDAWEGVVGLMIGSVKGKNPHLTKGVQMWHQNVTLGMIAIEEELLVDGLKMKLKVIQDYNKKNEYFIKDGKCTKMTLVPSIPRCLPENATLVENTYFGAGSENVAVKIYRFNTRGLETYFTVTANDCIPVMEIASGTLPNAQVMKVSEYTGISLGVKDPSVLNIPAICQSVEDSAGYVPIMSRWRRSDFH</sequence>
<feature type="signal peptide" evidence="1">
    <location>
        <begin position="1"/>
        <end position="16"/>
    </location>
</feature>